<proteinExistence type="predicted"/>
<gene>
    <name evidence="2" type="ORF">CEXT_557351</name>
</gene>
<accession>A0AAV4NS85</accession>
<keyword evidence="3" id="KW-1185">Reference proteome</keyword>
<feature type="compositionally biased region" description="Basic and acidic residues" evidence="1">
    <location>
        <begin position="14"/>
        <end position="26"/>
    </location>
</feature>
<dbReference type="Proteomes" id="UP001054945">
    <property type="component" value="Unassembled WGS sequence"/>
</dbReference>
<evidence type="ECO:0000313" key="3">
    <source>
        <dbReference type="Proteomes" id="UP001054945"/>
    </source>
</evidence>
<protein>
    <submittedName>
        <fullName evidence="2">Uncharacterized protein</fullName>
    </submittedName>
</protein>
<evidence type="ECO:0000256" key="1">
    <source>
        <dbReference type="SAM" id="MobiDB-lite"/>
    </source>
</evidence>
<organism evidence="2 3">
    <name type="scientific">Caerostris extrusa</name>
    <name type="common">Bark spider</name>
    <name type="synonym">Caerostris bankana</name>
    <dbReference type="NCBI Taxonomy" id="172846"/>
    <lineage>
        <taxon>Eukaryota</taxon>
        <taxon>Metazoa</taxon>
        <taxon>Ecdysozoa</taxon>
        <taxon>Arthropoda</taxon>
        <taxon>Chelicerata</taxon>
        <taxon>Arachnida</taxon>
        <taxon>Araneae</taxon>
        <taxon>Araneomorphae</taxon>
        <taxon>Entelegynae</taxon>
        <taxon>Araneoidea</taxon>
        <taxon>Araneidae</taxon>
        <taxon>Caerostris</taxon>
    </lineage>
</organism>
<feature type="region of interest" description="Disordered" evidence="1">
    <location>
        <begin position="1"/>
        <end position="40"/>
    </location>
</feature>
<dbReference type="EMBL" id="BPLR01003666">
    <property type="protein sequence ID" value="GIX87259.1"/>
    <property type="molecule type" value="Genomic_DNA"/>
</dbReference>
<dbReference type="AlphaFoldDB" id="A0AAV4NS85"/>
<feature type="compositionally biased region" description="Polar residues" evidence="1">
    <location>
        <begin position="27"/>
        <end position="38"/>
    </location>
</feature>
<name>A0AAV4NS85_CAEEX</name>
<evidence type="ECO:0000313" key="2">
    <source>
        <dbReference type="EMBL" id="GIX87259.1"/>
    </source>
</evidence>
<reference evidence="2 3" key="1">
    <citation type="submission" date="2021-06" db="EMBL/GenBank/DDBJ databases">
        <title>Caerostris extrusa draft genome.</title>
        <authorList>
            <person name="Kono N."/>
            <person name="Arakawa K."/>
        </authorList>
    </citation>
    <scope>NUCLEOTIDE SEQUENCE [LARGE SCALE GENOMIC DNA]</scope>
</reference>
<comment type="caution">
    <text evidence="2">The sequence shown here is derived from an EMBL/GenBank/DDBJ whole genome shotgun (WGS) entry which is preliminary data.</text>
</comment>
<sequence length="169" mass="19130">MVYPTIYQHGYPQSKRDNSRTQRDDLSLNNDNDPTGTKSIIPKVSHAPNTTVSFIYVFRQIGVFIHPSHKATGKVWWNLGKSSGKEIAEILIVRATCGSIREDLEISRVTIKIVIYAKVDESKCQSARIFLHAHTPEDSLSGNLQLGYQKGRQGQFFHFTASVNDEYLF</sequence>